<sequence length="141" mass="16169">MIRPYVSQDAERIIHIWRKASEFAHPFLSDDFHDMAAIAIRDIYLPKAETYVTEINGVAVGFISLLDNYIGGLFLDPQYHGRGLGRALVDHAVKQKGPLTVEVFKENPRGRRFYTAYGFVPTEEYFHEQAQHISIKMAMKP</sequence>
<evidence type="ECO:0000313" key="5">
    <source>
        <dbReference type="Proteomes" id="UP000048926"/>
    </source>
</evidence>
<dbReference type="Gene3D" id="3.40.630.30">
    <property type="match status" value="1"/>
</dbReference>
<keyword evidence="5" id="KW-1185">Reference proteome</keyword>
<protein>
    <submittedName>
        <fullName evidence="4">Putative N-acetyltransferase YjaB</fullName>
        <ecNumber evidence="4">2.3.1.-</ecNumber>
    </submittedName>
</protein>
<dbReference type="PROSITE" id="PS51186">
    <property type="entry name" value="GNAT"/>
    <property type="match status" value="1"/>
</dbReference>
<keyword evidence="1 4" id="KW-0808">Transferase</keyword>
<dbReference type="OrthoDB" id="7205533at2"/>
<dbReference type="AlphaFoldDB" id="A0A0M6YBV3"/>
<dbReference type="STRING" id="187304.B0E33_16680"/>
<feature type="domain" description="N-acetyltransferase" evidence="3">
    <location>
        <begin position="1"/>
        <end position="141"/>
    </location>
</feature>
<name>A0A0M6YBV3_9HYPH</name>
<reference evidence="5" key="1">
    <citation type="submission" date="2015-07" db="EMBL/GenBank/DDBJ databases">
        <authorList>
            <person name="Rodrigo-Torres Lidia"/>
            <person name="Arahal R.David."/>
        </authorList>
    </citation>
    <scope>NUCLEOTIDE SEQUENCE [LARGE SCALE GENOMIC DNA]</scope>
    <source>
        <strain evidence="5">CECT 4801</strain>
    </source>
</reference>
<dbReference type="CDD" id="cd04301">
    <property type="entry name" value="NAT_SF"/>
    <property type="match status" value="1"/>
</dbReference>
<dbReference type="InterPro" id="IPR016181">
    <property type="entry name" value="Acyl_CoA_acyltransferase"/>
</dbReference>
<dbReference type="InterPro" id="IPR000182">
    <property type="entry name" value="GNAT_dom"/>
</dbReference>
<evidence type="ECO:0000313" key="4">
    <source>
        <dbReference type="EMBL" id="CTQ47194.1"/>
    </source>
</evidence>
<dbReference type="EMBL" id="CXST01000005">
    <property type="protein sequence ID" value="CTQ47194.1"/>
    <property type="molecule type" value="Genomic_DNA"/>
</dbReference>
<dbReference type="PANTHER" id="PTHR43800:SF1">
    <property type="entry name" value="PEPTIDYL-LYSINE N-ACETYLTRANSFERASE YJAB"/>
    <property type="match status" value="1"/>
</dbReference>
<evidence type="ECO:0000256" key="1">
    <source>
        <dbReference type="ARBA" id="ARBA00022679"/>
    </source>
</evidence>
<organism evidence="4 5">
    <name type="scientific">Roseibium aggregatum</name>
    <dbReference type="NCBI Taxonomy" id="187304"/>
    <lineage>
        <taxon>Bacteria</taxon>
        <taxon>Pseudomonadati</taxon>
        <taxon>Pseudomonadota</taxon>
        <taxon>Alphaproteobacteria</taxon>
        <taxon>Hyphomicrobiales</taxon>
        <taxon>Stappiaceae</taxon>
        <taxon>Roseibium</taxon>
    </lineage>
</organism>
<evidence type="ECO:0000259" key="3">
    <source>
        <dbReference type="PROSITE" id="PS51186"/>
    </source>
</evidence>
<dbReference type="SUPFAM" id="SSF55729">
    <property type="entry name" value="Acyl-CoA N-acyltransferases (Nat)"/>
    <property type="match status" value="1"/>
</dbReference>
<dbReference type="GO" id="GO:0016747">
    <property type="term" value="F:acyltransferase activity, transferring groups other than amino-acyl groups"/>
    <property type="evidence" value="ECO:0007669"/>
    <property type="project" value="InterPro"/>
</dbReference>
<accession>A0A0M6YBV3</accession>
<gene>
    <name evidence="4" type="primary">yjaB</name>
    <name evidence="4" type="ORF">LAL4801_05656</name>
</gene>
<dbReference type="RefSeq" id="WP_055661223.1">
    <property type="nucleotide sequence ID" value="NZ_CXST01000005.1"/>
</dbReference>
<evidence type="ECO:0000256" key="2">
    <source>
        <dbReference type="ARBA" id="ARBA00023315"/>
    </source>
</evidence>
<dbReference type="EC" id="2.3.1.-" evidence="4"/>
<dbReference type="Proteomes" id="UP000048926">
    <property type="component" value="Unassembled WGS sequence"/>
</dbReference>
<dbReference type="PANTHER" id="PTHR43800">
    <property type="entry name" value="PEPTIDYL-LYSINE N-ACETYLTRANSFERASE YJAB"/>
    <property type="match status" value="1"/>
</dbReference>
<dbReference type="Pfam" id="PF13508">
    <property type="entry name" value="Acetyltransf_7"/>
    <property type="match status" value="1"/>
</dbReference>
<proteinExistence type="predicted"/>
<keyword evidence="2 4" id="KW-0012">Acyltransferase</keyword>